<protein>
    <submittedName>
        <fullName evidence="3">Endonuclease/exonuclease/phosphatase</fullName>
    </submittedName>
</protein>
<dbReference type="PANTHER" id="PTHR42834:SF1">
    <property type="entry name" value="ENDONUCLEASE_EXONUCLEASE_PHOSPHATASE FAMILY PROTEIN (AFU_ORTHOLOGUE AFUA_3G09210)"/>
    <property type="match status" value="1"/>
</dbReference>
<evidence type="ECO:0000313" key="3">
    <source>
        <dbReference type="EMBL" id="QDP98679.1"/>
    </source>
</evidence>
<feature type="domain" description="Endonuclease/exonuclease/phosphatase" evidence="2">
    <location>
        <begin position="311"/>
        <end position="612"/>
    </location>
</feature>
<dbReference type="PANTHER" id="PTHR42834">
    <property type="entry name" value="ENDONUCLEASE/EXONUCLEASE/PHOSPHATASE FAMILY PROTEIN (AFU_ORTHOLOGUE AFUA_3G09210)"/>
    <property type="match status" value="1"/>
</dbReference>
<dbReference type="GO" id="GO:0004519">
    <property type="term" value="F:endonuclease activity"/>
    <property type="evidence" value="ECO:0007669"/>
    <property type="project" value="UniProtKB-KW"/>
</dbReference>
<dbReference type="AlphaFoldDB" id="A0A516Q5G1"/>
<keyword evidence="4" id="KW-1185">Reference proteome</keyword>
<gene>
    <name evidence="3" type="ORF">FOE78_08240</name>
</gene>
<evidence type="ECO:0000259" key="2">
    <source>
        <dbReference type="Pfam" id="PF03372"/>
    </source>
</evidence>
<dbReference type="Proteomes" id="UP000319263">
    <property type="component" value="Chromosome"/>
</dbReference>
<accession>A0A516Q5G1</accession>
<dbReference type="InterPro" id="IPR036691">
    <property type="entry name" value="Endo/exonu/phosph_ase_sf"/>
</dbReference>
<keyword evidence="3" id="KW-0540">Nuclease</keyword>
<sequence>MRSAARRRRLRGLAAMVSAAALLTAWFCQPAGAEPSGSAVRIHDLQGDAWLSPYDDQLVTDVPGVVTAVRTSGSSRGFWIQDPQPDDDPATSEGIFVFRSKPGVAVGDSVLVSGTVQDYYPLGSGETVEDTSNLSTTEISAPTVTMLDHDQQLPAAEKITAADLPDTYAPDLGGGNIEKTALQPKRSVLDFWEAREGMRVQVDDARVVGPSNSYGEQFVTIKPDESVTYRGGTELRAEDRTPTGRIKITPIENPSLGVNVGDVITGATVGPVEWSAYGGYSIDATEVGPIVHHDLARGQADPQNRKQLAIATYNVENLAPSDPDSKFAALAKGIVDNLAKPDIVAVEEIQDNSGDTDNGVVGADRTLQQLTAAIIDAGGPSYAWRQVDPVNDRDGGEPGGNIRVAFLYNPDRVSFVDRGADSVDRSITGTKIITKHGKPALSLSPGRIDPANRVWDDSRKPLVGEFSFRGKPVFVIANHFDSKGGDQNADGRFQYPDRSSEIQRAGQALAVHDFVRKILATDRRADVVVAGDLNDYQFSPALSVLRTGVADASEPPILADLISTLPASRRYTYVYNGISQVLDHILTTRGVGRVEYQVIHLNAEYAQQTSDHDPQVVRLHP</sequence>
<dbReference type="Pfam" id="PF03372">
    <property type="entry name" value="Exo_endo_phos"/>
    <property type="match status" value="1"/>
</dbReference>
<organism evidence="3 4">
    <name type="scientific">Microlunatus elymi</name>
    <dbReference type="NCBI Taxonomy" id="2596828"/>
    <lineage>
        <taxon>Bacteria</taxon>
        <taxon>Bacillati</taxon>
        <taxon>Actinomycetota</taxon>
        <taxon>Actinomycetes</taxon>
        <taxon>Propionibacteriales</taxon>
        <taxon>Propionibacteriaceae</taxon>
        <taxon>Microlunatus</taxon>
    </lineage>
</organism>
<dbReference type="EMBL" id="CP041692">
    <property type="protein sequence ID" value="QDP98679.1"/>
    <property type="molecule type" value="Genomic_DNA"/>
</dbReference>
<evidence type="ECO:0000313" key="4">
    <source>
        <dbReference type="Proteomes" id="UP000319263"/>
    </source>
</evidence>
<keyword evidence="3" id="KW-0378">Hydrolase</keyword>
<dbReference type="InterPro" id="IPR006311">
    <property type="entry name" value="TAT_signal"/>
</dbReference>
<keyword evidence="1" id="KW-0732">Signal</keyword>
<keyword evidence="3" id="KW-0269">Exonuclease</keyword>
<name>A0A516Q5G1_9ACTN</name>
<dbReference type="OrthoDB" id="1016457at2"/>
<dbReference type="CDD" id="cd04486">
    <property type="entry name" value="YhcR_OBF_like"/>
    <property type="match status" value="1"/>
</dbReference>
<reference evidence="3 4" key="1">
    <citation type="submission" date="2019-07" db="EMBL/GenBank/DDBJ databases">
        <title>Microlunatus dokdonensis sp. nov. isolated from the rhizospheric soil of the wild plant Elymus tsukushiensis.</title>
        <authorList>
            <person name="Ghim S.-Y."/>
            <person name="Hwang Y.-J."/>
            <person name="Son J.-S."/>
            <person name="Shin J.-H."/>
        </authorList>
    </citation>
    <scope>NUCLEOTIDE SEQUENCE [LARGE SCALE GENOMIC DNA]</scope>
    <source>
        <strain evidence="3 4">KUDC0627</strain>
    </source>
</reference>
<dbReference type="GO" id="GO:0004527">
    <property type="term" value="F:exonuclease activity"/>
    <property type="evidence" value="ECO:0007669"/>
    <property type="project" value="UniProtKB-KW"/>
</dbReference>
<dbReference type="PROSITE" id="PS51318">
    <property type="entry name" value="TAT"/>
    <property type="match status" value="1"/>
</dbReference>
<keyword evidence="3" id="KW-0255">Endonuclease</keyword>
<feature type="signal peptide" evidence="1">
    <location>
        <begin position="1"/>
        <end position="33"/>
    </location>
</feature>
<evidence type="ECO:0000256" key="1">
    <source>
        <dbReference type="SAM" id="SignalP"/>
    </source>
</evidence>
<feature type="chain" id="PRO_5022075777" evidence="1">
    <location>
        <begin position="34"/>
        <end position="621"/>
    </location>
</feature>
<dbReference type="KEGG" id="mik:FOE78_08240"/>
<dbReference type="SUPFAM" id="SSF56219">
    <property type="entry name" value="DNase I-like"/>
    <property type="match status" value="1"/>
</dbReference>
<dbReference type="InterPro" id="IPR005135">
    <property type="entry name" value="Endo/exonuclease/phosphatase"/>
</dbReference>
<proteinExistence type="predicted"/>
<dbReference type="Gene3D" id="3.60.10.10">
    <property type="entry name" value="Endonuclease/exonuclease/phosphatase"/>
    <property type="match status" value="1"/>
</dbReference>